<dbReference type="AlphaFoldDB" id="A0A401FVH0"/>
<dbReference type="RefSeq" id="WP_124328318.1">
    <property type="nucleotide sequence ID" value="NZ_BEXT01000001.1"/>
</dbReference>
<dbReference type="EMBL" id="BEXT01000001">
    <property type="protein sequence ID" value="GBC60972.1"/>
    <property type="molecule type" value="Genomic_DNA"/>
</dbReference>
<sequence length="144" mass="17165">MDLTKGDISGAQKALWYAVTFFSLEPEIQIEKMGPTENWFCKEKKKNIGCNYLHGMRLVYFEYFGSVIDDTEDDEFNHFQDIWELLETMFDDNRLWSIDALVHAEEWQNIRVMSRKALDILGLHPHPLRKPLWFPDVIDDQYFL</sequence>
<protein>
    <submittedName>
        <fullName evidence="1">Uncharacterized protein</fullName>
    </submittedName>
</protein>
<name>A0A401FVH0_9BACT</name>
<evidence type="ECO:0000313" key="2">
    <source>
        <dbReference type="Proteomes" id="UP000288096"/>
    </source>
</evidence>
<comment type="caution">
    <text evidence="1">The sequence shown here is derived from an EMBL/GenBank/DDBJ whole genome shotgun (WGS) entry which is preliminary data.</text>
</comment>
<accession>A0A401FVH0</accession>
<keyword evidence="2" id="KW-1185">Reference proteome</keyword>
<organism evidence="1 2">
    <name type="scientific">Desulfonema ishimotonii</name>
    <dbReference type="NCBI Taxonomy" id="45657"/>
    <lineage>
        <taxon>Bacteria</taxon>
        <taxon>Pseudomonadati</taxon>
        <taxon>Thermodesulfobacteriota</taxon>
        <taxon>Desulfobacteria</taxon>
        <taxon>Desulfobacterales</taxon>
        <taxon>Desulfococcaceae</taxon>
        <taxon>Desulfonema</taxon>
    </lineage>
</organism>
<gene>
    <name evidence="1" type="ORF">DENIS_1932</name>
</gene>
<reference evidence="2" key="1">
    <citation type="submission" date="2017-11" db="EMBL/GenBank/DDBJ databases">
        <authorList>
            <person name="Watanabe M."/>
            <person name="Kojima H."/>
        </authorList>
    </citation>
    <scope>NUCLEOTIDE SEQUENCE [LARGE SCALE GENOMIC DNA]</scope>
    <source>
        <strain evidence="2">Tokyo 01</strain>
    </source>
</reference>
<proteinExistence type="predicted"/>
<reference evidence="2" key="2">
    <citation type="submission" date="2019-01" db="EMBL/GenBank/DDBJ databases">
        <title>Genome sequence of Desulfonema ishimotonii strain Tokyo 01.</title>
        <authorList>
            <person name="Fukui M."/>
        </authorList>
    </citation>
    <scope>NUCLEOTIDE SEQUENCE [LARGE SCALE GENOMIC DNA]</scope>
    <source>
        <strain evidence="2">Tokyo 01</strain>
    </source>
</reference>
<evidence type="ECO:0000313" key="1">
    <source>
        <dbReference type="EMBL" id="GBC60972.1"/>
    </source>
</evidence>
<dbReference type="Proteomes" id="UP000288096">
    <property type="component" value="Unassembled WGS sequence"/>
</dbReference>